<evidence type="ECO:0000256" key="2">
    <source>
        <dbReference type="ARBA" id="ARBA00009596"/>
    </source>
</evidence>
<feature type="transmembrane region" description="Helical" evidence="9">
    <location>
        <begin position="283"/>
        <end position="304"/>
    </location>
</feature>
<evidence type="ECO:0000256" key="9">
    <source>
        <dbReference type="SAM" id="Phobius"/>
    </source>
</evidence>
<evidence type="ECO:0000313" key="11">
    <source>
        <dbReference type="EMBL" id="AHL28488.1"/>
    </source>
</evidence>
<dbReference type="InterPro" id="IPR002048">
    <property type="entry name" value="EF_hand_dom"/>
</dbReference>
<dbReference type="InterPro" id="IPR018247">
    <property type="entry name" value="EF_Hand_1_Ca_BS"/>
</dbReference>
<dbReference type="SUPFAM" id="SSF47473">
    <property type="entry name" value="EF-hand"/>
    <property type="match status" value="1"/>
</dbReference>
<feature type="coiled-coil region" evidence="7">
    <location>
        <begin position="2"/>
        <end position="39"/>
    </location>
</feature>
<dbReference type="EMBL" id="KJ194494">
    <property type="protein sequence ID" value="AHL28488.1"/>
    <property type="molecule type" value="mRNA"/>
</dbReference>
<organism evidence="11">
    <name type="scientific">Prorocentrum minimum</name>
    <name type="common">Dinoflagellate</name>
    <name type="synonym">Exuviaella minima</name>
    <dbReference type="NCBI Taxonomy" id="39449"/>
    <lineage>
        <taxon>Eukaryota</taxon>
        <taxon>Sar</taxon>
        <taxon>Alveolata</taxon>
        <taxon>Dinophyceae</taxon>
        <taxon>Prorocentrales</taxon>
        <taxon>Prorocentraceae</taxon>
        <taxon>Prorocentrum</taxon>
    </lineage>
</organism>
<dbReference type="PANTHER" id="PTHR33510:SF5">
    <property type="entry name" value="PROTEIN TIC 20-II, CHLOROPLASTIC"/>
    <property type="match status" value="1"/>
</dbReference>
<keyword evidence="3 9" id="KW-0812">Transmembrane</keyword>
<reference evidence="11" key="1">
    <citation type="journal article" date="2014" name="Genome Biol. Evol.">
        <title>Chromera velia, endosymbioses and the rhodoplex hypothesis--plastid evolution in cryptophytes, alveolates, stramenopiles, and haptophytes (CASH lineages).</title>
        <authorList>
            <person name="Petersen J."/>
            <person name="Ludewig A.K."/>
            <person name="Michael V."/>
            <person name="Bunk B."/>
            <person name="Jarek M."/>
            <person name="Baurain D."/>
            <person name="Brinkmann H."/>
        </authorList>
    </citation>
    <scope>NUCLEOTIDE SEQUENCE</scope>
    <source>
        <strain evidence="11">CCMP 1329</strain>
    </source>
</reference>
<evidence type="ECO:0000256" key="6">
    <source>
        <dbReference type="ARBA" id="ARBA00023136"/>
    </source>
</evidence>
<evidence type="ECO:0000259" key="10">
    <source>
        <dbReference type="PROSITE" id="PS50222"/>
    </source>
</evidence>
<dbReference type="InterPro" id="IPR011992">
    <property type="entry name" value="EF-hand-dom_pair"/>
</dbReference>
<comment type="subcellular location">
    <subcellularLocation>
        <location evidence="1">Plastid</location>
        <location evidence="1">Chloroplast membrane</location>
        <topology evidence="1">Multi-pass membrane protein</topology>
    </subcellularLocation>
</comment>
<dbReference type="Gene3D" id="1.10.238.10">
    <property type="entry name" value="EF-hand"/>
    <property type="match status" value="1"/>
</dbReference>
<comment type="similarity">
    <text evidence="2">Belongs to the Tic20 family.</text>
</comment>
<keyword evidence="5 9" id="KW-1133">Transmembrane helix</keyword>
<protein>
    <submittedName>
        <fullName evidence="11">TIC20 protein</fullName>
    </submittedName>
</protein>
<keyword evidence="7" id="KW-0175">Coiled coil</keyword>
<dbReference type="PANTHER" id="PTHR33510">
    <property type="entry name" value="PROTEIN TIC 20-II, CHLOROPLASTIC"/>
    <property type="match status" value="1"/>
</dbReference>
<feature type="region of interest" description="Disordered" evidence="8">
    <location>
        <begin position="108"/>
        <end position="131"/>
    </location>
</feature>
<dbReference type="InterPro" id="IPR005691">
    <property type="entry name" value="Tic20"/>
</dbReference>
<dbReference type="AlphaFoldDB" id="W8P5L2"/>
<evidence type="ECO:0000256" key="1">
    <source>
        <dbReference type="ARBA" id="ARBA00004508"/>
    </source>
</evidence>
<feature type="domain" description="EF-hand" evidence="10">
    <location>
        <begin position="33"/>
        <end position="68"/>
    </location>
</feature>
<dbReference type="PROSITE" id="PS00018">
    <property type="entry name" value="EF_HAND_1"/>
    <property type="match status" value="1"/>
</dbReference>
<dbReference type="GO" id="GO:0005509">
    <property type="term" value="F:calcium ion binding"/>
    <property type="evidence" value="ECO:0007669"/>
    <property type="project" value="InterPro"/>
</dbReference>
<evidence type="ECO:0000256" key="8">
    <source>
        <dbReference type="SAM" id="MobiDB-lite"/>
    </source>
</evidence>
<evidence type="ECO:0000256" key="4">
    <source>
        <dbReference type="ARBA" id="ARBA00022837"/>
    </source>
</evidence>
<dbReference type="GO" id="GO:0031969">
    <property type="term" value="C:chloroplast membrane"/>
    <property type="evidence" value="ECO:0007669"/>
    <property type="project" value="UniProtKB-SubCell"/>
</dbReference>
<dbReference type="PROSITE" id="PS50222">
    <property type="entry name" value="EF_HAND_2"/>
    <property type="match status" value="1"/>
</dbReference>
<feature type="coiled-coil region" evidence="7">
    <location>
        <begin position="327"/>
        <end position="354"/>
    </location>
</feature>
<keyword evidence="6 9" id="KW-0472">Membrane</keyword>
<keyword evidence="4" id="KW-0106">Calcium</keyword>
<evidence type="ECO:0000256" key="5">
    <source>
        <dbReference type="ARBA" id="ARBA00022989"/>
    </source>
</evidence>
<evidence type="ECO:0000256" key="7">
    <source>
        <dbReference type="SAM" id="Coils"/>
    </source>
</evidence>
<feature type="transmembrane region" description="Helical" evidence="9">
    <location>
        <begin position="237"/>
        <end position="263"/>
    </location>
</feature>
<name>W8P5L2_PROMN</name>
<sequence length="362" mass="41228">MRAVAQEDAAALRRQAEMLRAEAAELRDATEKEREHQRRMQFKAFDYDGSGAVDWQELQLGLKEYWGVDLEESTVKRLISAHDDTNQGVLQFEDFCLRRMERTLREFEREDREKQAAASERERQLQEKEQARAERDAMLSEYLDTLPESNTDTGPLTRLASALCYVLPAVDSLRYALQSGGLVPQLAQFLVEIRDPVRAVDEATFGFAPLLLFITFQGLSNNTDLPKLLRFNLRQSVVLAVFLFFPAVLGFVGTLVSRFAFSVTDQWGDWFPGETPASISEPASLGVFLFVIAAVLYSVTMSLLGEYPRKIPYISAEAERTMAQTRDADLERRLRKQLAEAERLDAEVAERKQKQRDQDTGR</sequence>
<proteinExistence type="evidence at transcript level"/>
<accession>W8P5L2</accession>
<evidence type="ECO:0000256" key="3">
    <source>
        <dbReference type="ARBA" id="ARBA00022692"/>
    </source>
</evidence>
<gene>
    <name evidence="11" type="primary">TIC20-5</name>
</gene>